<dbReference type="InterPro" id="IPR029468">
    <property type="entry name" value="O-ag_pol_Wzy"/>
</dbReference>
<reference evidence="2" key="1">
    <citation type="submission" date="2016-09" db="EMBL/GenBank/DDBJ databases">
        <title>Genetic analysis of capsular polysaccharide synthesis gene clusters from non-serotypeable of Streptococcus suis.</title>
        <authorList>
            <person name="Qiu X."/>
            <person name="Zheng H."/>
        </authorList>
    </citation>
    <scope>NUCLEOTIDE SEQUENCE</scope>
    <source>
        <strain evidence="2">1208289</strain>
        <strain evidence="3">1270831</strain>
    </source>
</reference>
<protein>
    <submittedName>
        <fullName evidence="2">Wzy</fullName>
    </submittedName>
</protein>
<feature type="transmembrane region" description="Helical" evidence="1">
    <location>
        <begin position="33"/>
        <end position="51"/>
    </location>
</feature>
<dbReference type="AlphaFoldDB" id="A0A1P8VRA8"/>
<dbReference type="Pfam" id="PF14296">
    <property type="entry name" value="O-ag_pol_Wzy"/>
    <property type="match status" value="1"/>
</dbReference>
<feature type="transmembrane region" description="Helical" evidence="1">
    <location>
        <begin position="63"/>
        <end position="81"/>
    </location>
</feature>
<keyword evidence="1" id="KW-0812">Transmembrane</keyword>
<evidence type="ECO:0000313" key="2">
    <source>
        <dbReference type="EMBL" id="APZ79158.1"/>
    </source>
</evidence>
<feature type="transmembrane region" description="Helical" evidence="1">
    <location>
        <begin position="146"/>
        <end position="166"/>
    </location>
</feature>
<dbReference type="NCBIfam" id="TIGR04370">
    <property type="entry name" value="glyco_rpt_poly"/>
    <property type="match status" value="1"/>
</dbReference>
<dbReference type="EMBL" id="KX870064">
    <property type="protein sequence ID" value="APZ79265.1"/>
    <property type="molecule type" value="Genomic_DNA"/>
</dbReference>
<feature type="transmembrane region" description="Helical" evidence="1">
    <location>
        <begin position="101"/>
        <end position="121"/>
    </location>
</feature>
<feature type="transmembrane region" description="Helical" evidence="1">
    <location>
        <begin position="235"/>
        <end position="251"/>
    </location>
</feature>
<accession>A0A1P8VRA8</accession>
<feature type="transmembrane region" description="Helical" evidence="1">
    <location>
        <begin position="7"/>
        <end position="27"/>
    </location>
</feature>
<sequence length="459" mass="52614">MRTKNRVVVLILNIIFIFELLLAAIFADYLDQNIIFLIFSTLSIIQTLNFFYKKSNFFEIGVWFIYLSYLFLFGNLFIVQFDLKTNLIWNPFIYFSRQALYFTYLFSIASLYFFQVGYILVGKKLRSSNNQDICGNNMLDTRMKRYGLVILICILPFRLVSDYNIINVISSSNSYSSYSTAVSSGISDDLGQLLLPSLFLLLFSKKINNNIKFFLFSSVLCYLIFFMGATGSRKVSIFSIVVLILGFLYSMDIKKIKITQILSLSLVGILLINFMVIIRDNRFQINTVFQKLLDSSFSIETYKGLLAEVLAELGVTVLSITSTIEVVPNILPFQFGLSFIRAMISFLPIGWLLKDFLSLGSTTYVINRLTGVPVGSSLISEVYWNFGIFGGIISMFIIGMIFGYFVKYYLETPDSLKSALYFSIFSQIILLVRSGTIDVFRTTIFIIIIFFTIRRIKIE</sequence>
<keyword evidence="1" id="KW-0472">Membrane</keyword>
<evidence type="ECO:0000256" key="1">
    <source>
        <dbReference type="SAM" id="Phobius"/>
    </source>
</evidence>
<proteinExistence type="predicted"/>
<dbReference type="EMBL" id="KX870060">
    <property type="protein sequence ID" value="APZ79158.1"/>
    <property type="molecule type" value="Genomic_DNA"/>
</dbReference>
<gene>
    <name evidence="2" type="primary">cpsP</name>
    <name evidence="2" type="ORF">1208289.seq-orf16</name>
    <name evidence="3" type="ORF">1270831.seq-orf16</name>
</gene>
<feature type="transmembrane region" description="Helical" evidence="1">
    <location>
        <begin position="211"/>
        <end position="229"/>
    </location>
</feature>
<keyword evidence="1" id="KW-1133">Transmembrane helix</keyword>
<feature type="transmembrane region" description="Helical" evidence="1">
    <location>
        <begin position="439"/>
        <end position="456"/>
    </location>
</feature>
<feature type="transmembrane region" description="Helical" evidence="1">
    <location>
        <begin position="382"/>
        <end position="406"/>
    </location>
</feature>
<name>A0A1P8VRA8_STRSU</name>
<feature type="transmembrane region" description="Helical" evidence="1">
    <location>
        <begin position="258"/>
        <end position="278"/>
    </location>
</feature>
<organism evidence="2">
    <name type="scientific">Streptococcus suis</name>
    <dbReference type="NCBI Taxonomy" id="1307"/>
    <lineage>
        <taxon>Bacteria</taxon>
        <taxon>Bacillati</taxon>
        <taxon>Bacillota</taxon>
        <taxon>Bacilli</taxon>
        <taxon>Lactobacillales</taxon>
        <taxon>Streptococcaceae</taxon>
        <taxon>Streptococcus</taxon>
    </lineage>
</organism>
<evidence type="ECO:0000313" key="3">
    <source>
        <dbReference type="EMBL" id="APZ79265.1"/>
    </source>
</evidence>